<evidence type="ECO:0000313" key="2">
    <source>
        <dbReference type="Proteomes" id="UP001331761"/>
    </source>
</evidence>
<feature type="non-terminal residue" evidence="1">
    <location>
        <position position="116"/>
    </location>
</feature>
<proteinExistence type="predicted"/>
<organism evidence="1 2">
    <name type="scientific">Trichostrongylus colubriformis</name>
    <name type="common">Black scour worm</name>
    <dbReference type="NCBI Taxonomy" id="6319"/>
    <lineage>
        <taxon>Eukaryota</taxon>
        <taxon>Metazoa</taxon>
        <taxon>Ecdysozoa</taxon>
        <taxon>Nematoda</taxon>
        <taxon>Chromadorea</taxon>
        <taxon>Rhabditida</taxon>
        <taxon>Rhabditina</taxon>
        <taxon>Rhabditomorpha</taxon>
        <taxon>Strongyloidea</taxon>
        <taxon>Trichostrongylidae</taxon>
        <taxon>Trichostrongylus</taxon>
    </lineage>
</organism>
<dbReference type="Proteomes" id="UP001331761">
    <property type="component" value="Unassembled WGS sequence"/>
</dbReference>
<gene>
    <name evidence="1" type="ORF">GCK32_020023</name>
</gene>
<sequence>MVFKLRVVICWQPFFDNRASSPHVKWTREAGFVFHDSLAFGTSLTEAQAFPISPKISNLPDFGPGGWEKLLNVRITVRLKSTKDAKFVCDQLTVYDSKTRTDIDLGSALRSGVDLE</sequence>
<reference evidence="1 2" key="1">
    <citation type="submission" date="2019-10" db="EMBL/GenBank/DDBJ databases">
        <title>Assembly and Annotation for the nematode Trichostrongylus colubriformis.</title>
        <authorList>
            <person name="Martin J."/>
        </authorList>
    </citation>
    <scope>NUCLEOTIDE SEQUENCE [LARGE SCALE GENOMIC DNA]</scope>
    <source>
        <strain evidence="1">G859</strain>
        <tissue evidence="1">Whole worm</tissue>
    </source>
</reference>
<accession>A0AAN8F4K0</accession>
<dbReference type="EMBL" id="WIXE01015855">
    <property type="protein sequence ID" value="KAK5973140.1"/>
    <property type="molecule type" value="Genomic_DNA"/>
</dbReference>
<dbReference type="AlphaFoldDB" id="A0AAN8F4K0"/>
<keyword evidence="2" id="KW-1185">Reference proteome</keyword>
<comment type="caution">
    <text evidence="1">The sequence shown here is derived from an EMBL/GenBank/DDBJ whole genome shotgun (WGS) entry which is preliminary data.</text>
</comment>
<name>A0AAN8F4K0_TRICO</name>
<protein>
    <submittedName>
        <fullName evidence="1">Uncharacterized protein</fullName>
    </submittedName>
</protein>
<evidence type="ECO:0000313" key="1">
    <source>
        <dbReference type="EMBL" id="KAK5973140.1"/>
    </source>
</evidence>